<name>A0A426TU92_9CHLR</name>
<organism evidence="1 2">
    <name type="scientific">Candidatus Viridilinea halotolerans</name>
    <dbReference type="NCBI Taxonomy" id="2491704"/>
    <lineage>
        <taxon>Bacteria</taxon>
        <taxon>Bacillati</taxon>
        <taxon>Chloroflexota</taxon>
        <taxon>Chloroflexia</taxon>
        <taxon>Chloroflexales</taxon>
        <taxon>Chloroflexineae</taxon>
        <taxon>Oscillochloridaceae</taxon>
        <taxon>Candidatus Viridilinea</taxon>
    </lineage>
</organism>
<dbReference type="AlphaFoldDB" id="A0A426TU92"/>
<comment type="caution">
    <text evidence="1">The sequence shown here is derived from an EMBL/GenBank/DDBJ whole genome shotgun (WGS) entry which is preliminary data.</text>
</comment>
<evidence type="ECO:0000313" key="1">
    <source>
        <dbReference type="EMBL" id="RRR68651.1"/>
    </source>
</evidence>
<evidence type="ECO:0000313" key="2">
    <source>
        <dbReference type="Proteomes" id="UP000280307"/>
    </source>
</evidence>
<proteinExistence type="predicted"/>
<gene>
    <name evidence="1" type="ORF">EI684_17315</name>
</gene>
<reference evidence="1 2" key="1">
    <citation type="submission" date="2018-12" db="EMBL/GenBank/DDBJ databases">
        <title>Genome Sequence of Candidatus Viridilinea halotolerans isolated from saline sulfide-rich spring.</title>
        <authorList>
            <person name="Grouzdev D.S."/>
            <person name="Burganskaya E.I."/>
            <person name="Krutkina M.S."/>
            <person name="Sukhacheva M.V."/>
            <person name="Gorlenko V.M."/>
        </authorList>
    </citation>
    <scope>NUCLEOTIDE SEQUENCE [LARGE SCALE GENOMIC DNA]</scope>
    <source>
        <strain evidence="1">Chok-6</strain>
    </source>
</reference>
<dbReference type="Proteomes" id="UP000280307">
    <property type="component" value="Unassembled WGS sequence"/>
</dbReference>
<protein>
    <submittedName>
        <fullName evidence="1">Uncharacterized protein</fullName>
    </submittedName>
</protein>
<accession>A0A426TU92</accession>
<dbReference type="EMBL" id="RSAS01000703">
    <property type="protein sequence ID" value="RRR68651.1"/>
    <property type="molecule type" value="Genomic_DNA"/>
</dbReference>
<sequence length="184" mass="20785">MSTTRAEEHAAWAEVDNITALISTIAWATPAWCYLERVAQDYLDPAAQSAASAFTHFDPATDYNLWERGRIFDATQELRWECNHTTFHAVYCGTTLPATMNKTALDYQTTRATSYYLWGQQVRPADRAGLGLPPDEAAFIELRIPRILRYPVAANARRAQIQIHELLAADGSLCYARWMTLQEA</sequence>